<dbReference type="RefSeq" id="WP_069584110.1">
    <property type="nucleotide sequence ID" value="NZ_LMVM01000033.1"/>
</dbReference>
<protein>
    <recommendedName>
        <fullName evidence="1">Methyltransferase type 11 domain-containing protein</fullName>
    </recommendedName>
</protein>
<dbReference type="EMBL" id="LMVM01000033">
    <property type="protein sequence ID" value="PAV03921.1"/>
    <property type="molecule type" value="Genomic_DNA"/>
</dbReference>
<evidence type="ECO:0000259" key="1">
    <source>
        <dbReference type="Pfam" id="PF08241"/>
    </source>
</evidence>
<dbReference type="SUPFAM" id="SSF53335">
    <property type="entry name" value="S-adenosyl-L-methionine-dependent methyltransferases"/>
    <property type="match status" value="1"/>
</dbReference>
<accession>A0A2A2H3A7</accession>
<dbReference type="Gene3D" id="3.40.50.150">
    <property type="entry name" value="Vaccinia Virus protein VP39"/>
    <property type="match status" value="1"/>
</dbReference>
<name>A0A2A2H3A7_METBR</name>
<proteinExistence type="predicted"/>
<dbReference type="OrthoDB" id="77093at2157"/>
<dbReference type="Gene3D" id="2.20.25.10">
    <property type="match status" value="1"/>
</dbReference>
<dbReference type="SUPFAM" id="SSF158997">
    <property type="entry name" value="Trm112p-like"/>
    <property type="match status" value="1"/>
</dbReference>
<gene>
    <name evidence="2" type="ORF">ASJ80_02580</name>
</gene>
<comment type="caution">
    <text evidence="2">The sequence shown here is derived from an EMBL/GenBank/DDBJ whole genome shotgun (WGS) entry which is preliminary data.</text>
</comment>
<keyword evidence="3" id="KW-1185">Reference proteome</keyword>
<evidence type="ECO:0000313" key="2">
    <source>
        <dbReference type="EMBL" id="PAV03921.1"/>
    </source>
</evidence>
<dbReference type="AlphaFoldDB" id="A0A2A2H3A7"/>
<dbReference type="InterPro" id="IPR029063">
    <property type="entry name" value="SAM-dependent_MTases_sf"/>
</dbReference>
<dbReference type="GO" id="GO:0008757">
    <property type="term" value="F:S-adenosylmethionine-dependent methyltransferase activity"/>
    <property type="evidence" value="ECO:0007669"/>
    <property type="project" value="InterPro"/>
</dbReference>
<dbReference type="Proteomes" id="UP000217784">
    <property type="component" value="Unassembled WGS sequence"/>
</dbReference>
<evidence type="ECO:0000313" key="3">
    <source>
        <dbReference type="Proteomes" id="UP000217784"/>
    </source>
</evidence>
<feature type="domain" description="Methyltransferase type 11" evidence="1">
    <location>
        <begin position="95"/>
        <end position="181"/>
    </location>
</feature>
<dbReference type="CDD" id="cd02440">
    <property type="entry name" value="AdoMet_MTases"/>
    <property type="match status" value="1"/>
</dbReference>
<dbReference type="Pfam" id="PF08241">
    <property type="entry name" value="Methyltransf_11"/>
    <property type="match status" value="1"/>
</dbReference>
<organism evidence="2 3">
    <name type="scientific">Methanobacterium bryantii</name>
    <dbReference type="NCBI Taxonomy" id="2161"/>
    <lineage>
        <taxon>Archaea</taxon>
        <taxon>Methanobacteriati</taxon>
        <taxon>Methanobacteriota</taxon>
        <taxon>Methanomada group</taxon>
        <taxon>Methanobacteria</taxon>
        <taxon>Methanobacteriales</taxon>
        <taxon>Methanobacteriaceae</taxon>
        <taxon>Methanobacterium</taxon>
    </lineage>
</organism>
<sequence length="289" mass="33701">MGISNKLLQKICCPTCNGDLLSDELNMLQCNDCGKLFQIINGIPLFTNEKSAYDNLYNQIDFHKHPFGHNIDYAAWRKGKINKEIVKYLEKGSVLDDGGGYGYLKEFLGKENTYYNMEYSYEILNYDTSHLKSVGKGEELPFKDAIFDNIVSGDVLEHVYNKVKYLEETYRVLKPGGIFILNTPRTEWIESYKKSIWFWIPYLGHVTNRIKYLFRDKINLKTPEGVVDIPSNEVWLRNKLETIGYQIIVQKRTDNHLPGLSNKFWRKFADAFINPEKMGHCVFFVCKKE</sequence>
<dbReference type="InterPro" id="IPR013216">
    <property type="entry name" value="Methyltransf_11"/>
</dbReference>
<reference evidence="2 3" key="1">
    <citation type="journal article" date="2017" name="BMC Genomics">
        <title>Genomic analysis of methanogenic archaea reveals a shift towards energy conservation.</title>
        <authorList>
            <person name="Gilmore S.P."/>
            <person name="Henske J.K."/>
            <person name="Sexton J.A."/>
            <person name="Solomon K.V."/>
            <person name="Seppala S."/>
            <person name="Yoo J.I."/>
            <person name="Huyett L.M."/>
            <person name="Pressman A."/>
            <person name="Cogan J.Z."/>
            <person name="Kivenson V."/>
            <person name="Peng X."/>
            <person name="Tan Y."/>
            <person name="Valentine D.L."/>
            <person name="O'Malley M.A."/>
        </authorList>
    </citation>
    <scope>NUCLEOTIDE SEQUENCE [LARGE SCALE GENOMIC DNA]</scope>
    <source>
        <strain evidence="2 3">M.o.H.</strain>
    </source>
</reference>